<reference evidence="4 5" key="1">
    <citation type="submission" date="2019-01" db="EMBL/GenBank/DDBJ databases">
        <authorList>
            <person name="Chen W.-M."/>
        </authorList>
    </citation>
    <scope>NUCLEOTIDE SEQUENCE [LARGE SCALE GENOMIC DNA]</scope>
    <source>
        <strain evidence="4 5">ICH-3</strain>
    </source>
</reference>
<keyword evidence="2" id="KW-0378">Hydrolase</keyword>
<feature type="domain" description="Sulfatase N-terminal" evidence="3">
    <location>
        <begin position="7"/>
        <end position="370"/>
    </location>
</feature>
<dbReference type="EMBL" id="SACT01000004">
    <property type="protein sequence ID" value="RVT51008.1"/>
    <property type="molecule type" value="Genomic_DNA"/>
</dbReference>
<accession>A0A3S2U2G4</accession>
<protein>
    <submittedName>
        <fullName evidence="4">DUF4976 domain-containing protein</fullName>
    </submittedName>
</protein>
<gene>
    <name evidence="4" type="ORF">ENE75_14540</name>
</gene>
<dbReference type="Pfam" id="PF00884">
    <property type="entry name" value="Sulfatase"/>
    <property type="match status" value="1"/>
</dbReference>
<dbReference type="RefSeq" id="WP_128199034.1">
    <property type="nucleotide sequence ID" value="NZ_SACT01000004.1"/>
</dbReference>
<dbReference type="InterPro" id="IPR017850">
    <property type="entry name" value="Alkaline_phosphatase_core_sf"/>
</dbReference>
<evidence type="ECO:0000313" key="5">
    <source>
        <dbReference type="Proteomes" id="UP000288178"/>
    </source>
</evidence>
<dbReference type="OrthoDB" id="9766107at2"/>
<dbReference type="GO" id="GO:0008484">
    <property type="term" value="F:sulfuric ester hydrolase activity"/>
    <property type="evidence" value="ECO:0007669"/>
    <property type="project" value="TreeGrafter"/>
</dbReference>
<dbReference type="SUPFAM" id="SSF53649">
    <property type="entry name" value="Alkaline phosphatase-like"/>
    <property type="match status" value="1"/>
</dbReference>
<dbReference type="InterPro" id="IPR000917">
    <property type="entry name" value="Sulfatase_N"/>
</dbReference>
<dbReference type="PANTHER" id="PTHR45953">
    <property type="entry name" value="IDURONATE 2-SULFATASE"/>
    <property type="match status" value="1"/>
</dbReference>
<dbReference type="GO" id="GO:0005737">
    <property type="term" value="C:cytoplasm"/>
    <property type="evidence" value="ECO:0007669"/>
    <property type="project" value="TreeGrafter"/>
</dbReference>
<evidence type="ECO:0000256" key="1">
    <source>
        <dbReference type="ARBA" id="ARBA00022723"/>
    </source>
</evidence>
<keyword evidence="1" id="KW-0479">Metal-binding</keyword>
<keyword evidence="5" id="KW-1185">Reference proteome</keyword>
<comment type="caution">
    <text evidence="4">The sequence shown here is derived from an EMBL/GenBank/DDBJ whole genome shotgun (WGS) entry which is preliminary data.</text>
</comment>
<dbReference type="Proteomes" id="UP000288178">
    <property type="component" value="Unassembled WGS sequence"/>
</dbReference>
<evidence type="ECO:0000259" key="3">
    <source>
        <dbReference type="Pfam" id="PF00884"/>
    </source>
</evidence>
<organism evidence="4 5">
    <name type="scientific">Rubrivivax albus</name>
    <dbReference type="NCBI Taxonomy" id="2499835"/>
    <lineage>
        <taxon>Bacteria</taxon>
        <taxon>Pseudomonadati</taxon>
        <taxon>Pseudomonadota</taxon>
        <taxon>Betaproteobacteria</taxon>
        <taxon>Burkholderiales</taxon>
        <taxon>Sphaerotilaceae</taxon>
        <taxon>Rubrivivax</taxon>
    </lineage>
</organism>
<evidence type="ECO:0000313" key="4">
    <source>
        <dbReference type="EMBL" id="RVT51008.1"/>
    </source>
</evidence>
<dbReference type="Gene3D" id="3.40.720.10">
    <property type="entry name" value="Alkaline Phosphatase, subunit A"/>
    <property type="match status" value="1"/>
</dbReference>
<proteinExistence type="predicted"/>
<dbReference type="PANTHER" id="PTHR45953:SF1">
    <property type="entry name" value="IDURONATE 2-SULFATASE"/>
    <property type="match status" value="1"/>
</dbReference>
<dbReference type="AlphaFoldDB" id="A0A3S2U2G4"/>
<dbReference type="GO" id="GO:0046872">
    <property type="term" value="F:metal ion binding"/>
    <property type="evidence" value="ECO:0007669"/>
    <property type="project" value="UniProtKB-KW"/>
</dbReference>
<name>A0A3S2U2G4_9BURK</name>
<sequence>MSTAGLPNIILIMTDQQRADTIAAMGAHWMQTPHLDRLVQEGTAFEHCVVTSPVCVGARAGLFTGKYPHGCQVFSNFQPWQPTWVSSLANAGYHCMSIGKMHINPYDALGGFHQRLPMENKDRPLFLEERDRAFYDEWDKALRARKLEKPTRYTRFRDDPEGFQRALGVFPWALDDDMHPDHFIGDTACWWIGDRKNTDPLFLQIGFPGPHPPYDPTPEALARYEGVAMPPALESVGGPESLPAAQQRLRENMCRMEIDSIAWRTDATPAEIDNLRRHYAANVTMIDEQVGRIMAALDARGYLDNALVIFTSDHADALGDYGHIQKWTMYDTVVQVPLVVWSRNLPVRQQKLPDLVQLFDVAPTILEAAGLPVPPDFEARSLWPRLKDDKAAPVRDVVYSELARDHIQTGSEFIIMRRCTQWKLVMYLDDDFGELYDLTADPGETRNLWDDDAHRTLRERLQRETMTWYLRGTLQAGRKPGRKPQGALRA</sequence>
<evidence type="ECO:0000256" key="2">
    <source>
        <dbReference type="ARBA" id="ARBA00022801"/>
    </source>
</evidence>